<evidence type="ECO:0000259" key="2">
    <source>
        <dbReference type="Pfam" id="PF02517"/>
    </source>
</evidence>
<keyword evidence="4" id="KW-1185">Reference proteome</keyword>
<feature type="domain" description="CAAX prenyl protease 2/Lysostaphin resistance protein A-like" evidence="2">
    <location>
        <begin position="152"/>
        <end position="246"/>
    </location>
</feature>
<feature type="transmembrane region" description="Helical" evidence="1">
    <location>
        <begin position="30"/>
        <end position="55"/>
    </location>
</feature>
<feature type="transmembrane region" description="Helical" evidence="1">
    <location>
        <begin position="269"/>
        <end position="290"/>
    </location>
</feature>
<dbReference type="Proteomes" id="UP001247542">
    <property type="component" value="Unassembled WGS sequence"/>
</dbReference>
<evidence type="ECO:0000313" key="3">
    <source>
        <dbReference type="EMBL" id="MDT3768077.1"/>
    </source>
</evidence>
<keyword evidence="1" id="KW-0812">Transmembrane</keyword>
<keyword evidence="1" id="KW-1133">Transmembrane helix</keyword>
<accession>A0ABU3ICH8</accession>
<reference evidence="3 4" key="1">
    <citation type="submission" date="2023-06" db="EMBL/GenBank/DDBJ databases">
        <title>Draft genome sequence of Gleimia hominis type strain CCUG 57540T.</title>
        <authorList>
            <person name="Salva-Serra F."/>
            <person name="Cardew S."/>
            <person name="Jensie Markopoulos S."/>
            <person name="Ohlen M."/>
            <person name="Inganas E."/>
            <person name="Svensson-Stadler L."/>
            <person name="Moore E.R.B."/>
        </authorList>
    </citation>
    <scope>NUCLEOTIDE SEQUENCE [LARGE SCALE GENOMIC DNA]</scope>
    <source>
        <strain evidence="3 4">CCUG 57540</strain>
    </source>
</reference>
<comment type="caution">
    <text evidence="3">The sequence shown here is derived from an EMBL/GenBank/DDBJ whole genome shotgun (WGS) entry which is preliminary data.</text>
</comment>
<gene>
    <name evidence="3" type="ORF">QS713_08405</name>
</gene>
<dbReference type="EMBL" id="JASXSX010000005">
    <property type="protein sequence ID" value="MDT3768077.1"/>
    <property type="molecule type" value="Genomic_DNA"/>
</dbReference>
<sequence>MLYLPRSTPSTPAAYNQVGAGPDRRWWRPLLGLALGIALFAVSSILVALVAAIANPNMFSTFTNGDINLTNPSEMIYMMTSLIILIPCVIVATIVGLRIRPGYLFSVAGRIRWRWLLTCVSICLVVQVPFIVGSAVLFEDVEWHPAKTLVLSLVLALVLSPLQSAAEEVTFRGYLLQLVGAWIPNRVVAFVMATVLSAIVFALAHGSLDPGVLATLAAMAAFNCYLTQRTGGLEAAIAQHAGNNTVIFTMEVFAGQTNSIIGEETTQGLIPTLFAIGVDLLIMVLILWAFRHSKLSAFTDPSNRPQPTLDYLYTRYQKGEFIDEFSHLYPPQVPEKAASN</sequence>
<proteinExistence type="predicted"/>
<feature type="transmembrane region" description="Helical" evidence="1">
    <location>
        <begin position="115"/>
        <end position="137"/>
    </location>
</feature>
<evidence type="ECO:0000256" key="1">
    <source>
        <dbReference type="SAM" id="Phobius"/>
    </source>
</evidence>
<evidence type="ECO:0000313" key="4">
    <source>
        <dbReference type="Proteomes" id="UP001247542"/>
    </source>
</evidence>
<feature type="transmembrane region" description="Helical" evidence="1">
    <location>
        <begin position="75"/>
        <end position="95"/>
    </location>
</feature>
<name>A0ABU3ICH8_9ACTO</name>
<organism evidence="3 4">
    <name type="scientific">Gleimia hominis</name>
    <dbReference type="NCBI Taxonomy" id="595468"/>
    <lineage>
        <taxon>Bacteria</taxon>
        <taxon>Bacillati</taxon>
        <taxon>Actinomycetota</taxon>
        <taxon>Actinomycetes</taxon>
        <taxon>Actinomycetales</taxon>
        <taxon>Actinomycetaceae</taxon>
        <taxon>Gleimia</taxon>
    </lineage>
</organism>
<keyword evidence="1" id="KW-0472">Membrane</keyword>
<feature type="transmembrane region" description="Helical" evidence="1">
    <location>
        <begin position="149"/>
        <end position="166"/>
    </location>
</feature>
<protein>
    <submittedName>
        <fullName evidence="3">Type II CAAX endopeptidase family protein</fullName>
    </submittedName>
</protein>
<feature type="transmembrane region" description="Helical" evidence="1">
    <location>
        <begin position="187"/>
        <end position="208"/>
    </location>
</feature>
<dbReference type="Pfam" id="PF02517">
    <property type="entry name" value="Rce1-like"/>
    <property type="match status" value="1"/>
</dbReference>
<dbReference type="RefSeq" id="WP_313274442.1">
    <property type="nucleotide sequence ID" value="NZ_JASXSX010000005.1"/>
</dbReference>
<dbReference type="InterPro" id="IPR003675">
    <property type="entry name" value="Rce1/LyrA-like_dom"/>
</dbReference>